<accession>A0A1F6GVR1</accession>
<sequence>MAGAPMDLNQRITRLLKSLGQEQFDGFYEALDQGLRAWEQRLGIEEPKAGEGQKAKQPNPEPPPNFNFGPRPPRASKYSDAMLRDLAAFGLTPPVTLEELKKARKLELKKYHPDRFAHDPEKMQSANRIVQILGETYERLLAQWGEKP</sequence>
<feature type="region of interest" description="Disordered" evidence="1">
    <location>
        <begin position="42"/>
        <end position="77"/>
    </location>
</feature>
<dbReference type="CDD" id="cd06257">
    <property type="entry name" value="DnaJ"/>
    <property type="match status" value="1"/>
</dbReference>
<comment type="caution">
    <text evidence="2">The sequence shown here is derived from an EMBL/GenBank/DDBJ whole genome shotgun (WGS) entry which is preliminary data.</text>
</comment>
<evidence type="ECO:0000256" key="1">
    <source>
        <dbReference type="SAM" id="MobiDB-lite"/>
    </source>
</evidence>
<evidence type="ECO:0000313" key="3">
    <source>
        <dbReference type="Proteomes" id="UP000177583"/>
    </source>
</evidence>
<evidence type="ECO:0000313" key="2">
    <source>
        <dbReference type="EMBL" id="OGH02139.1"/>
    </source>
</evidence>
<gene>
    <name evidence="2" type="ORF">A2557_05110</name>
</gene>
<feature type="compositionally biased region" description="Pro residues" evidence="1">
    <location>
        <begin position="59"/>
        <end position="73"/>
    </location>
</feature>
<reference evidence="2 3" key="1">
    <citation type="journal article" date="2016" name="Nat. Commun.">
        <title>Thousands of microbial genomes shed light on interconnected biogeochemical processes in an aquifer system.</title>
        <authorList>
            <person name="Anantharaman K."/>
            <person name="Brown C.T."/>
            <person name="Hug L.A."/>
            <person name="Sharon I."/>
            <person name="Castelle C.J."/>
            <person name="Probst A.J."/>
            <person name="Thomas B.C."/>
            <person name="Singh A."/>
            <person name="Wilkins M.J."/>
            <person name="Karaoz U."/>
            <person name="Brodie E.L."/>
            <person name="Williams K.H."/>
            <person name="Hubbard S.S."/>
            <person name="Banfield J.F."/>
        </authorList>
    </citation>
    <scope>NUCLEOTIDE SEQUENCE [LARGE SCALE GENOMIC DNA]</scope>
</reference>
<proteinExistence type="predicted"/>
<dbReference type="SUPFAM" id="SSF46565">
    <property type="entry name" value="Chaperone J-domain"/>
    <property type="match status" value="1"/>
</dbReference>
<dbReference type="InterPro" id="IPR036869">
    <property type="entry name" value="J_dom_sf"/>
</dbReference>
<feature type="compositionally biased region" description="Basic and acidic residues" evidence="1">
    <location>
        <begin position="42"/>
        <end position="54"/>
    </location>
</feature>
<dbReference type="AlphaFoldDB" id="A0A1F6GVR1"/>
<dbReference type="EMBL" id="MFNF01000024">
    <property type="protein sequence ID" value="OGH02139.1"/>
    <property type="molecule type" value="Genomic_DNA"/>
</dbReference>
<dbReference type="InterPro" id="IPR001623">
    <property type="entry name" value="DnaJ_domain"/>
</dbReference>
<protein>
    <recommendedName>
        <fullName evidence="4">J domain-containing protein</fullName>
    </recommendedName>
</protein>
<organism evidence="2 3">
    <name type="scientific">Candidatus Lambdaproteobacteria bacterium RIFOXYD2_FULL_56_26</name>
    <dbReference type="NCBI Taxonomy" id="1817773"/>
    <lineage>
        <taxon>Bacteria</taxon>
        <taxon>Pseudomonadati</taxon>
        <taxon>Pseudomonadota</taxon>
        <taxon>Candidatus Lambdaproteobacteria</taxon>
    </lineage>
</organism>
<evidence type="ECO:0008006" key="4">
    <source>
        <dbReference type="Google" id="ProtNLM"/>
    </source>
</evidence>
<dbReference type="Proteomes" id="UP000177583">
    <property type="component" value="Unassembled WGS sequence"/>
</dbReference>
<dbReference type="Gene3D" id="1.10.287.110">
    <property type="entry name" value="DnaJ domain"/>
    <property type="match status" value="1"/>
</dbReference>
<name>A0A1F6GVR1_9PROT</name>